<proteinExistence type="predicted"/>
<gene>
    <name evidence="2" type="ORF">FA15DRAFT_702813</name>
</gene>
<feature type="compositionally biased region" description="Low complexity" evidence="1">
    <location>
        <begin position="92"/>
        <end position="105"/>
    </location>
</feature>
<evidence type="ECO:0000313" key="2">
    <source>
        <dbReference type="EMBL" id="TFK26352.1"/>
    </source>
</evidence>
<feature type="compositionally biased region" description="Basic and acidic residues" evidence="1">
    <location>
        <begin position="54"/>
        <end position="63"/>
    </location>
</feature>
<feature type="compositionally biased region" description="Basic and acidic residues" evidence="1">
    <location>
        <begin position="1"/>
        <end position="10"/>
    </location>
</feature>
<dbReference type="EMBL" id="ML210175">
    <property type="protein sequence ID" value="TFK26352.1"/>
    <property type="molecule type" value="Genomic_DNA"/>
</dbReference>
<sequence length="152" mass="16742">MDKGKGKQVDDEKEDDEEEDDEKEDMDMDKVMDKDDENDEDEEEDDENEEEGEKGDAENTEKKKVSKKANNYDSESEDNLPLDFAGSSHASGGLLRGNALGNNPNMADFNDEDMESDSDASSQPADGTVIVWISDKDPVTITPNSKGPPATF</sequence>
<protein>
    <submittedName>
        <fullName evidence="2">Uncharacterized protein</fullName>
    </submittedName>
</protein>
<keyword evidence="3" id="KW-1185">Reference proteome</keyword>
<evidence type="ECO:0000313" key="3">
    <source>
        <dbReference type="Proteomes" id="UP000307440"/>
    </source>
</evidence>
<feature type="region of interest" description="Disordered" evidence="1">
    <location>
        <begin position="1"/>
        <end position="152"/>
    </location>
</feature>
<feature type="compositionally biased region" description="Acidic residues" evidence="1">
    <location>
        <begin position="11"/>
        <end position="27"/>
    </location>
</feature>
<feature type="compositionally biased region" description="Acidic residues" evidence="1">
    <location>
        <begin position="109"/>
        <end position="118"/>
    </location>
</feature>
<evidence type="ECO:0000256" key="1">
    <source>
        <dbReference type="SAM" id="MobiDB-lite"/>
    </source>
</evidence>
<dbReference type="Proteomes" id="UP000307440">
    <property type="component" value="Unassembled WGS sequence"/>
</dbReference>
<dbReference type="AlphaFoldDB" id="A0A5C3L055"/>
<reference evidence="2 3" key="1">
    <citation type="journal article" date="2019" name="Nat. Ecol. Evol.">
        <title>Megaphylogeny resolves global patterns of mushroom evolution.</title>
        <authorList>
            <person name="Varga T."/>
            <person name="Krizsan K."/>
            <person name="Foldi C."/>
            <person name="Dima B."/>
            <person name="Sanchez-Garcia M."/>
            <person name="Sanchez-Ramirez S."/>
            <person name="Szollosi G.J."/>
            <person name="Szarkandi J.G."/>
            <person name="Papp V."/>
            <person name="Albert L."/>
            <person name="Andreopoulos W."/>
            <person name="Angelini C."/>
            <person name="Antonin V."/>
            <person name="Barry K.W."/>
            <person name="Bougher N.L."/>
            <person name="Buchanan P."/>
            <person name="Buyck B."/>
            <person name="Bense V."/>
            <person name="Catcheside P."/>
            <person name="Chovatia M."/>
            <person name="Cooper J."/>
            <person name="Damon W."/>
            <person name="Desjardin D."/>
            <person name="Finy P."/>
            <person name="Geml J."/>
            <person name="Haridas S."/>
            <person name="Hughes K."/>
            <person name="Justo A."/>
            <person name="Karasinski D."/>
            <person name="Kautmanova I."/>
            <person name="Kiss B."/>
            <person name="Kocsube S."/>
            <person name="Kotiranta H."/>
            <person name="LaButti K.M."/>
            <person name="Lechner B.E."/>
            <person name="Liimatainen K."/>
            <person name="Lipzen A."/>
            <person name="Lukacs Z."/>
            <person name="Mihaltcheva S."/>
            <person name="Morgado L.N."/>
            <person name="Niskanen T."/>
            <person name="Noordeloos M.E."/>
            <person name="Ohm R.A."/>
            <person name="Ortiz-Santana B."/>
            <person name="Ovrebo C."/>
            <person name="Racz N."/>
            <person name="Riley R."/>
            <person name="Savchenko A."/>
            <person name="Shiryaev A."/>
            <person name="Soop K."/>
            <person name="Spirin V."/>
            <person name="Szebenyi C."/>
            <person name="Tomsovsky M."/>
            <person name="Tulloss R.E."/>
            <person name="Uehling J."/>
            <person name="Grigoriev I.V."/>
            <person name="Vagvolgyi C."/>
            <person name="Papp T."/>
            <person name="Martin F.M."/>
            <person name="Miettinen O."/>
            <person name="Hibbett D.S."/>
            <person name="Nagy L.G."/>
        </authorList>
    </citation>
    <scope>NUCLEOTIDE SEQUENCE [LARGE SCALE GENOMIC DNA]</scope>
    <source>
        <strain evidence="2 3">CBS 121175</strain>
    </source>
</reference>
<feature type="non-terminal residue" evidence="2">
    <location>
        <position position="152"/>
    </location>
</feature>
<feature type="compositionally biased region" description="Acidic residues" evidence="1">
    <location>
        <begin position="34"/>
        <end position="53"/>
    </location>
</feature>
<name>A0A5C3L055_COPMA</name>
<organism evidence="2 3">
    <name type="scientific">Coprinopsis marcescibilis</name>
    <name type="common">Agaric fungus</name>
    <name type="synonym">Psathyrella marcescibilis</name>
    <dbReference type="NCBI Taxonomy" id="230819"/>
    <lineage>
        <taxon>Eukaryota</taxon>
        <taxon>Fungi</taxon>
        <taxon>Dikarya</taxon>
        <taxon>Basidiomycota</taxon>
        <taxon>Agaricomycotina</taxon>
        <taxon>Agaricomycetes</taxon>
        <taxon>Agaricomycetidae</taxon>
        <taxon>Agaricales</taxon>
        <taxon>Agaricineae</taxon>
        <taxon>Psathyrellaceae</taxon>
        <taxon>Coprinopsis</taxon>
    </lineage>
</organism>
<accession>A0A5C3L055</accession>